<evidence type="ECO:0000313" key="2">
    <source>
        <dbReference type="Proteomes" id="UP000094444"/>
    </source>
</evidence>
<protein>
    <submittedName>
        <fullName evidence="1">Uncharacterized protein</fullName>
    </submittedName>
</protein>
<proteinExistence type="predicted"/>
<comment type="caution">
    <text evidence="1">The sequence shown here is derived from an EMBL/GenBank/DDBJ whole genome shotgun (WGS) entry which is preliminary data.</text>
</comment>
<organism evidence="1 2">
    <name type="scientific">Diaporthe helianthi</name>
    <dbReference type="NCBI Taxonomy" id="158607"/>
    <lineage>
        <taxon>Eukaryota</taxon>
        <taxon>Fungi</taxon>
        <taxon>Dikarya</taxon>
        <taxon>Ascomycota</taxon>
        <taxon>Pezizomycotina</taxon>
        <taxon>Sordariomycetes</taxon>
        <taxon>Sordariomycetidae</taxon>
        <taxon>Diaporthales</taxon>
        <taxon>Diaporthaceae</taxon>
        <taxon>Diaporthe</taxon>
    </lineage>
</organism>
<dbReference type="EMBL" id="MAVT02000254">
    <property type="protein sequence ID" value="POS77621.1"/>
    <property type="molecule type" value="Genomic_DNA"/>
</dbReference>
<accession>A0A2P5I565</accession>
<dbReference type="OrthoDB" id="298012at2759"/>
<sequence>MDDFDQTGSTGTDPAKFECVYHTTCTLLLPGNVPPVASVDVAIGRVVAVYNADDVLTDRILGVQETQPIALCGLQDRFGCYQ</sequence>
<reference evidence="1" key="1">
    <citation type="submission" date="2017-09" db="EMBL/GenBank/DDBJ databases">
        <title>Polyketide synthases of a Diaporthe helianthi virulent isolate.</title>
        <authorList>
            <person name="Baroncelli R."/>
        </authorList>
    </citation>
    <scope>NUCLEOTIDE SEQUENCE [LARGE SCALE GENOMIC DNA]</scope>
    <source>
        <strain evidence="1">7/96</strain>
    </source>
</reference>
<gene>
    <name evidence="1" type="ORF">DHEL01_v203985</name>
</gene>
<dbReference type="STRING" id="158607.A0A2P5I565"/>
<keyword evidence="2" id="KW-1185">Reference proteome</keyword>
<dbReference type="Proteomes" id="UP000094444">
    <property type="component" value="Unassembled WGS sequence"/>
</dbReference>
<evidence type="ECO:0000313" key="1">
    <source>
        <dbReference type="EMBL" id="POS77621.1"/>
    </source>
</evidence>
<dbReference type="AlphaFoldDB" id="A0A2P5I565"/>
<dbReference type="InParanoid" id="A0A2P5I565"/>
<name>A0A2P5I565_DIAHE</name>